<dbReference type="Proteomes" id="UP001454036">
    <property type="component" value="Unassembled WGS sequence"/>
</dbReference>
<sequence>MDLANALGMSKSSLHERIKEGSLRPLFDLFGNVLFDGKIGTFPFIVTEPAKKNSKNREAGTLVTKPILSITQDVIRSCLIEKVLPAIKGKWLGCNRTSTIYIQQDNARPRIDPLDAKFLEAAQRDGFDIQLTCQPPNSPNLNALELGYFRAIQSLQYREAPRTIDELVEAANKSFEELSLNALSRVFLTFHC</sequence>
<name>A0AAV3QM21_LITER</name>
<dbReference type="AlphaFoldDB" id="A0AAV3QM21"/>
<dbReference type="EMBL" id="BAABME010021934">
    <property type="protein sequence ID" value="GAA0164580.1"/>
    <property type="molecule type" value="Genomic_DNA"/>
</dbReference>
<evidence type="ECO:0000313" key="1">
    <source>
        <dbReference type="EMBL" id="GAA0164580.1"/>
    </source>
</evidence>
<evidence type="ECO:0000313" key="2">
    <source>
        <dbReference type="Proteomes" id="UP001454036"/>
    </source>
</evidence>
<gene>
    <name evidence="1" type="ORF">LIER_39821</name>
</gene>
<reference evidence="1 2" key="1">
    <citation type="submission" date="2024-01" db="EMBL/GenBank/DDBJ databases">
        <title>The complete chloroplast genome sequence of Lithospermum erythrorhizon: insights into the phylogenetic relationship among Boraginaceae species and the maternal lineages of purple gromwells.</title>
        <authorList>
            <person name="Okada T."/>
            <person name="Watanabe K."/>
        </authorList>
    </citation>
    <scope>NUCLEOTIDE SEQUENCE [LARGE SCALE GENOMIC DNA]</scope>
</reference>
<protein>
    <recommendedName>
        <fullName evidence="3">Transposase</fullName>
    </recommendedName>
</protein>
<dbReference type="Gene3D" id="3.30.420.10">
    <property type="entry name" value="Ribonuclease H-like superfamily/Ribonuclease H"/>
    <property type="match status" value="1"/>
</dbReference>
<keyword evidence="2" id="KW-1185">Reference proteome</keyword>
<proteinExistence type="predicted"/>
<organism evidence="1 2">
    <name type="scientific">Lithospermum erythrorhizon</name>
    <name type="common">Purple gromwell</name>
    <name type="synonym">Lithospermum officinale var. erythrorhizon</name>
    <dbReference type="NCBI Taxonomy" id="34254"/>
    <lineage>
        <taxon>Eukaryota</taxon>
        <taxon>Viridiplantae</taxon>
        <taxon>Streptophyta</taxon>
        <taxon>Embryophyta</taxon>
        <taxon>Tracheophyta</taxon>
        <taxon>Spermatophyta</taxon>
        <taxon>Magnoliopsida</taxon>
        <taxon>eudicotyledons</taxon>
        <taxon>Gunneridae</taxon>
        <taxon>Pentapetalae</taxon>
        <taxon>asterids</taxon>
        <taxon>lamiids</taxon>
        <taxon>Boraginales</taxon>
        <taxon>Boraginaceae</taxon>
        <taxon>Boraginoideae</taxon>
        <taxon>Lithospermeae</taxon>
        <taxon>Lithospermum</taxon>
    </lineage>
</organism>
<dbReference type="GO" id="GO:0003676">
    <property type="term" value="F:nucleic acid binding"/>
    <property type="evidence" value="ECO:0007669"/>
    <property type="project" value="InterPro"/>
</dbReference>
<accession>A0AAV3QM21</accession>
<dbReference type="PANTHER" id="PTHR47169:SF2">
    <property type="entry name" value="OS01G0541250 PROTEIN"/>
    <property type="match status" value="1"/>
</dbReference>
<evidence type="ECO:0008006" key="3">
    <source>
        <dbReference type="Google" id="ProtNLM"/>
    </source>
</evidence>
<dbReference type="PANTHER" id="PTHR47169">
    <property type="entry name" value="OS01G0541250 PROTEIN"/>
    <property type="match status" value="1"/>
</dbReference>
<comment type="caution">
    <text evidence="1">The sequence shown here is derived from an EMBL/GenBank/DDBJ whole genome shotgun (WGS) entry which is preliminary data.</text>
</comment>
<dbReference type="InterPro" id="IPR036397">
    <property type="entry name" value="RNaseH_sf"/>
</dbReference>